<keyword evidence="1" id="KW-1133">Transmembrane helix</keyword>
<proteinExistence type="predicted"/>
<feature type="transmembrane region" description="Helical" evidence="1">
    <location>
        <begin position="5"/>
        <end position="25"/>
    </location>
</feature>
<dbReference type="AlphaFoldDB" id="A0A974NKX3"/>
<evidence type="ECO:0000256" key="1">
    <source>
        <dbReference type="SAM" id="Phobius"/>
    </source>
</evidence>
<feature type="transmembrane region" description="Helical" evidence="1">
    <location>
        <begin position="54"/>
        <end position="71"/>
    </location>
</feature>
<gene>
    <name evidence="2" type="ORF">I6J18_19100</name>
</gene>
<evidence type="ECO:0000313" key="2">
    <source>
        <dbReference type="EMBL" id="QQS99673.1"/>
    </source>
</evidence>
<evidence type="ECO:0000313" key="3">
    <source>
        <dbReference type="Proteomes" id="UP000595254"/>
    </source>
</evidence>
<dbReference type="KEGG" id="ppsr:I6J18_19100"/>
<protein>
    <submittedName>
        <fullName evidence="2">Uncharacterized protein</fullName>
    </submittedName>
</protein>
<reference evidence="2 3" key="1">
    <citation type="submission" date="2021-01" db="EMBL/GenBank/DDBJ databases">
        <title>FDA dAtabase for Regulatory Grade micrObial Sequences (FDA-ARGOS): Supporting development and validation of Infectious Disease Dx tests.</title>
        <authorList>
            <person name="Nelson B."/>
            <person name="Plummer A."/>
            <person name="Tallon L."/>
            <person name="Sadzewicz L."/>
            <person name="Zhao X."/>
            <person name="Boylan J."/>
            <person name="Ott S."/>
            <person name="Bowen H."/>
            <person name="Vavikolanu K."/>
            <person name="Mehta A."/>
            <person name="Aluvathingal J."/>
            <person name="Nadendla S."/>
            <person name="Myers T."/>
            <person name="Yan Y."/>
            <person name="Sichtig H."/>
        </authorList>
    </citation>
    <scope>NUCLEOTIDE SEQUENCE [LARGE SCALE GENOMIC DNA]</scope>
    <source>
        <strain evidence="2 3">FDAARGOS_1161</strain>
    </source>
</reference>
<keyword evidence="3" id="KW-1185">Reference proteome</keyword>
<name>A0A974NKX3_PERPY</name>
<dbReference type="RefSeq" id="WP_040376227.1">
    <property type="nucleotide sequence ID" value="NZ_CP068053.1"/>
</dbReference>
<keyword evidence="1" id="KW-0812">Transmembrane</keyword>
<dbReference type="Proteomes" id="UP000595254">
    <property type="component" value="Chromosome"/>
</dbReference>
<keyword evidence="1" id="KW-0472">Membrane</keyword>
<dbReference type="EMBL" id="CP068053">
    <property type="protein sequence ID" value="QQS99673.1"/>
    <property type="molecule type" value="Genomic_DNA"/>
</dbReference>
<accession>A0A974NKX3</accession>
<sequence>METIIFACISLVFLIPIFYFLPIGIDFKGKVILMGAAMIAAMAGLIANFTYNPWLGALLSLLLLVIFTYLFEKKTELFTLIGKEQGKEDYSYNYAAESTVNDKGTEQASNYSEQGDQDFEQLLHESEEEIVDFDSEPDLEHIILEKEIKNAPEAQSEPAPVLTSEEFDFFQNQKDLENSNVEYEDKPAASESELVEEWDEDLFLEVMEPLDDKEVLSEEGSVLTNPTVSLLPEEVEEWDEDLFLEVVEPDETEAEVVDEWDEDLFLEVLEPETIKEELVAEEELPVNKDENLISDAGKESEEVISLAELLESENLIEEIDPLEENVYVEMFTDSEAAASLEEQPEWVGQNVVEEIDSEEILKFIEEPEAAEGPEEIDEHLEIMEQDVEVIAERALEAPVMTDIDTSTEQQEAVKEDAQSEMPVHKTKLQQELFQTLIEELKLAKKQKSDHDYELLVSSYLDDSLPHQDYYIFANILIQQYVQTKNQEKLSQLLERLEDKFQAYPVVLAEINYLKNRFCKGSY</sequence>
<feature type="transmembrane region" description="Helical" evidence="1">
    <location>
        <begin position="31"/>
        <end position="47"/>
    </location>
</feature>
<organism evidence="2 3">
    <name type="scientific">Peribacillus psychrosaccharolyticus</name>
    <name type="common">Bacillus psychrosaccharolyticus</name>
    <dbReference type="NCBI Taxonomy" id="1407"/>
    <lineage>
        <taxon>Bacteria</taxon>
        <taxon>Bacillati</taxon>
        <taxon>Bacillota</taxon>
        <taxon>Bacilli</taxon>
        <taxon>Bacillales</taxon>
        <taxon>Bacillaceae</taxon>
        <taxon>Peribacillus</taxon>
    </lineage>
</organism>